<reference evidence="2 3" key="1">
    <citation type="submission" date="2014-10" db="EMBL/GenBank/DDBJ databases">
        <title>Genome sequence of Novosphingobium malaysiense MUSC 273(T).</title>
        <authorList>
            <person name="Lee L.-H."/>
        </authorList>
    </citation>
    <scope>NUCLEOTIDE SEQUENCE [LARGE SCALE GENOMIC DNA]</scope>
    <source>
        <strain evidence="2 3">MUSC 273</strain>
    </source>
</reference>
<accession>A0A0B1ZRD1</accession>
<name>A0A0B1ZRD1_9SPHN</name>
<dbReference type="OrthoDB" id="7390113at2"/>
<proteinExistence type="predicted"/>
<dbReference type="EMBL" id="JTDI01000003">
    <property type="protein sequence ID" value="KHK91808.1"/>
    <property type="molecule type" value="Genomic_DNA"/>
</dbReference>
<dbReference type="InterPro" id="IPR055199">
    <property type="entry name" value="Hda_lid"/>
</dbReference>
<dbReference type="InterPro" id="IPR027417">
    <property type="entry name" value="P-loop_NTPase"/>
</dbReference>
<dbReference type="Proteomes" id="UP000031057">
    <property type="component" value="Unassembled WGS sequence"/>
</dbReference>
<dbReference type="RefSeq" id="WP_039284688.1">
    <property type="nucleotide sequence ID" value="NZ_JTDI01000003.1"/>
</dbReference>
<dbReference type="AlphaFoldDB" id="A0A0B1ZRD1"/>
<dbReference type="Pfam" id="PF22688">
    <property type="entry name" value="Hda_lid"/>
    <property type="match status" value="1"/>
</dbReference>
<evidence type="ECO:0000313" key="2">
    <source>
        <dbReference type="EMBL" id="KHK91808.1"/>
    </source>
</evidence>
<gene>
    <name evidence="2" type="ORF">LK12_13755</name>
</gene>
<dbReference type="Gene3D" id="1.10.8.60">
    <property type="match status" value="1"/>
</dbReference>
<sequence length="207" mass="23040">MRQIALPLSAASESPPRIVVGNANAAVIDALAEPENWPFRTAVLTGPPRSGKSLLARWFEQSGKGDVIDDAESMDEDALFHRWNRAQESRRPLLIVANRLRGEGEGRWQVRLPDLASRLGAALDLEIGEPDDDMLIALMELHAEMRGIVLDHSATRYLVGRCERSHLGVERLVAAIDRLSLERKQAPTMAIWRDALIETKGGDRKEH</sequence>
<organism evidence="2 3">
    <name type="scientific">Novosphingobium malaysiense</name>
    <dbReference type="NCBI Taxonomy" id="1348853"/>
    <lineage>
        <taxon>Bacteria</taxon>
        <taxon>Pseudomonadati</taxon>
        <taxon>Pseudomonadota</taxon>
        <taxon>Alphaproteobacteria</taxon>
        <taxon>Sphingomonadales</taxon>
        <taxon>Sphingomonadaceae</taxon>
        <taxon>Novosphingobium</taxon>
    </lineage>
</organism>
<feature type="domain" description="Hda lid" evidence="1">
    <location>
        <begin position="132"/>
        <end position="187"/>
    </location>
</feature>
<comment type="caution">
    <text evidence="2">The sequence shown here is derived from an EMBL/GenBank/DDBJ whole genome shotgun (WGS) entry which is preliminary data.</text>
</comment>
<protein>
    <submittedName>
        <fullName evidence="2">ATPase</fullName>
    </submittedName>
</protein>
<evidence type="ECO:0000313" key="3">
    <source>
        <dbReference type="Proteomes" id="UP000031057"/>
    </source>
</evidence>
<keyword evidence="3" id="KW-1185">Reference proteome</keyword>
<dbReference type="STRING" id="1348853.LK12_13755"/>
<dbReference type="SUPFAM" id="SSF52540">
    <property type="entry name" value="P-loop containing nucleoside triphosphate hydrolases"/>
    <property type="match status" value="1"/>
</dbReference>
<evidence type="ECO:0000259" key="1">
    <source>
        <dbReference type="Pfam" id="PF22688"/>
    </source>
</evidence>